<evidence type="ECO:0000313" key="1">
    <source>
        <dbReference type="EMBL" id="SCF28454.1"/>
    </source>
</evidence>
<evidence type="ECO:0000313" key="2">
    <source>
        <dbReference type="Proteomes" id="UP000198228"/>
    </source>
</evidence>
<dbReference type="EMBL" id="LT607410">
    <property type="protein sequence ID" value="SCF28454.1"/>
    <property type="molecule type" value="Genomic_DNA"/>
</dbReference>
<sequence>MLLYWRPIVPGWNDQPETMAGVLDLGEVVDAIVFTGLYHKQENWA</sequence>
<protein>
    <submittedName>
        <fullName evidence="1">Uncharacterized protein</fullName>
    </submittedName>
</protein>
<dbReference type="RefSeq" id="WP_157746049.1">
    <property type="nucleotide sequence ID" value="NZ_LT607410.1"/>
</dbReference>
<name>A0A1C4Z6D7_9ACTN</name>
<dbReference type="Proteomes" id="UP000198228">
    <property type="component" value="Chromosome I"/>
</dbReference>
<gene>
    <name evidence="1" type="ORF">GA0074696_4083</name>
</gene>
<reference evidence="1 2" key="1">
    <citation type="submission" date="2016-06" db="EMBL/GenBank/DDBJ databases">
        <authorList>
            <person name="Kjaerup R.B."/>
            <person name="Dalgaard T.S."/>
            <person name="Juul-Madsen H.R."/>
        </authorList>
    </citation>
    <scope>NUCLEOTIDE SEQUENCE [LARGE SCALE GENOMIC DNA]</scope>
    <source>
        <strain evidence="1 2">DSM 43821</strain>
    </source>
</reference>
<dbReference type="AlphaFoldDB" id="A0A1C4Z6D7"/>
<organism evidence="1 2">
    <name type="scientific">Micromonospora purpureochromogenes</name>
    <dbReference type="NCBI Taxonomy" id="47872"/>
    <lineage>
        <taxon>Bacteria</taxon>
        <taxon>Bacillati</taxon>
        <taxon>Actinomycetota</taxon>
        <taxon>Actinomycetes</taxon>
        <taxon>Micromonosporales</taxon>
        <taxon>Micromonosporaceae</taxon>
        <taxon>Micromonospora</taxon>
    </lineage>
</organism>
<proteinExistence type="predicted"/>
<accession>A0A1C4Z6D7</accession>